<name>A0AAV3R7X4_LITER</name>
<dbReference type="AlphaFoldDB" id="A0AAV3R7X4"/>
<dbReference type="Proteomes" id="UP001454036">
    <property type="component" value="Unassembled WGS sequence"/>
</dbReference>
<proteinExistence type="predicted"/>
<organism evidence="1 2">
    <name type="scientific">Lithospermum erythrorhizon</name>
    <name type="common">Purple gromwell</name>
    <name type="synonym">Lithospermum officinale var. erythrorhizon</name>
    <dbReference type="NCBI Taxonomy" id="34254"/>
    <lineage>
        <taxon>Eukaryota</taxon>
        <taxon>Viridiplantae</taxon>
        <taxon>Streptophyta</taxon>
        <taxon>Embryophyta</taxon>
        <taxon>Tracheophyta</taxon>
        <taxon>Spermatophyta</taxon>
        <taxon>Magnoliopsida</taxon>
        <taxon>eudicotyledons</taxon>
        <taxon>Gunneridae</taxon>
        <taxon>Pentapetalae</taxon>
        <taxon>asterids</taxon>
        <taxon>lamiids</taxon>
        <taxon>Boraginales</taxon>
        <taxon>Boraginaceae</taxon>
        <taxon>Boraginoideae</taxon>
        <taxon>Lithospermeae</taxon>
        <taxon>Lithospermum</taxon>
    </lineage>
</organism>
<evidence type="ECO:0000313" key="1">
    <source>
        <dbReference type="EMBL" id="GAA0172499.1"/>
    </source>
</evidence>
<reference evidence="1 2" key="1">
    <citation type="submission" date="2024-01" db="EMBL/GenBank/DDBJ databases">
        <title>The complete chloroplast genome sequence of Lithospermum erythrorhizon: insights into the phylogenetic relationship among Boraginaceae species and the maternal lineages of purple gromwells.</title>
        <authorList>
            <person name="Okada T."/>
            <person name="Watanabe K."/>
        </authorList>
    </citation>
    <scope>NUCLEOTIDE SEQUENCE [LARGE SCALE GENOMIC DNA]</scope>
</reference>
<dbReference type="EMBL" id="BAABME010008156">
    <property type="protein sequence ID" value="GAA0172499.1"/>
    <property type="molecule type" value="Genomic_DNA"/>
</dbReference>
<dbReference type="InterPro" id="IPR010683">
    <property type="entry name" value="DUF1262"/>
</dbReference>
<protein>
    <submittedName>
        <fullName evidence="1">Uncharacterized protein</fullName>
    </submittedName>
</protein>
<dbReference type="PANTHER" id="PTHR31050:SF3">
    <property type="entry name" value="OS08G0412800 PROTEIN"/>
    <property type="match status" value="1"/>
</dbReference>
<gene>
    <name evidence="1" type="ORF">LIER_26315</name>
</gene>
<comment type="caution">
    <text evidence="1">The sequence shown here is derived from an EMBL/GenBank/DDBJ whole genome shotgun (WGS) entry which is preliminary data.</text>
</comment>
<accession>A0AAV3R7X4</accession>
<evidence type="ECO:0000313" key="2">
    <source>
        <dbReference type="Proteomes" id="UP001454036"/>
    </source>
</evidence>
<sequence>MYVTRHLSHLRKFPESISTLPEGPNSGYLVIQDQESETYSCFGLCKNHLLDDLPFPQNKKLTVLFQTNQGEHSHTSFDDVVLIPVLDKPLSSNQYYAIQPHGKHIGEAFTSSTEDDKRTCCFCRCIKDIKPRPLDPHNGQQQFHISPHETMCTPKGYFYAKSVAPEAFPPYFLRRKGWSIKGKTPKKYQIVDAPGIYSTLLQVLPDFDFPISSKVSKPIVVGKWYCPFMFIRDGTLREQVKESLFYEMTLERKWEQIFACRNKNNEGNSVFVNVDVAKEVVYLGGNKVVCDVHNVSDGVMWFRNSGNKGGQPSVGLRMEIVDRMKWEQEKNGFISSEANQVRVSKKEFGEGMGWNEFGCYVLVESFVLKKMDGSTILTYDFMHTHQIKSKWE</sequence>
<keyword evidence="2" id="KW-1185">Reference proteome</keyword>
<dbReference type="PANTHER" id="PTHR31050">
    <property type="entry name" value="OS08G0413200 PROTEIN"/>
    <property type="match status" value="1"/>
</dbReference>
<dbReference type="Pfam" id="PF06880">
    <property type="entry name" value="DUF1262"/>
    <property type="match status" value="1"/>
</dbReference>